<evidence type="ECO:0000313" key="2">
    <source>
        <dbReference type="EMBL" id="GFT89990.1"/>
    </source>
</evidence>
<feature type="region of interest" description="Disordered" evidence="1">
    <location>
        <begin position="65"/>
        <end position="110"/>
    </location>
</feature>
<protein>
    <submittedName>
        <fullName evidence="2">Uncharacterized protein</fullName>
    </submittedName>
</protein>
<dbReference type="AlphaFoldDB" id="A0A8X6PUK3"/>
<keyword evidence="3" id="KW-1185">Reference proteome</keyword>
<accession>A0A8X6PUK3</accession>
<organism evidence="2 3">
    <name type="scientific">Nephila pilipes</name>
    <name type="common">Giant wood spider</name>
    <name type="synonym">Nephila maculata</name>
    <dbReference type="NCBI Taxonomy" id="299642"/>
    <lineage>
        <taxon>Eukaryota</taxon>
        <taxon>Metazoa</taxon>
        <taxon>Ecdysozoa</taxon>
        <taxon>Arthropoda</taxon>
        <taxon>Chelicerata</taxon>
        <taxon>Arachnida</taxon>
        <taxon>Araneae</taxon>
        <taxon>Araneomorphae</taxon>
        <taxon>Entelegynae</taxon>
        <taxon>Araneoidea</taxon>
        <taxon>Nephilidae</taxon>
        <taxon>Nephila</taxon>
    </lineage>
</organism>
<evidence type="ECO:0000313" key="3">
    <source>
        <dbReference type="Proteomes" id="UP000887013"/>
    </source>
</evidence>
<gene>
    <name evidence="2" type="ORF">NPIL_59161</name>
</gene>
<reference evidence="2" key="1">
    <citation type="submission" date="2020-08" db="EMBL/GenBank/DDBJ databases">
        <title>Multicomponent nature underlies the extraordinary mechanical properties of spider dragline silk.</title>
        <authorList>
            <person name="Kono N."/>
            <person name="Nakamura H."/>
            <person name="Mori M."/>
            <person name="Yoshida Y."/>
            <person name="Ohtoshi R."/>
            <person name="Malay A.D."/>
            <person name="Moran D.A.P."/>
            <person name="Tomita M."/>
            <person name="Numata K."/>
            <person name="Arakawa K."/>
        </authorList>
    </citation>
    <scope>NUCLEOTIDE SEQUENCE</scope>
</reference>
<sequence length="331" mass="38564">MSDCATGDNIRLMDMYSSDEENPNCVCDYAENGEQVSNITRGKTSHSANKYLKFTECKDQEFPCGTRGKQSDFTSDPVYQHEQKISENQPKKNTHKQGRLDMDYPTPKHSRLNQIRSQNRPRRFNRAPYTSSQYQGQVPTLRSSDQIPYANHFPKPSVCYTADQKLENFEDIHQDYLTSIEKRRMTCSNTRRQRTETSNWRSRIKISLEHSRSGIKAVIKYLVEFSNLVIEIELGVIVIFERRLMWKALIYIFIGFLMSMCAKSEFRDSSSSARGLELHSKENNHSSTSKKQRLLFRQPSSIKYKVCSKICKRKPLDVRSSDDVREKEVIH</sequence>
<comment type="caution">
    <text evidence="2">The sequence shown here is derived from an EMBL/GenBank/DDBJ whole genome shotgun (WGS) entry which is preliminary data.</text>
</comment>
<name>A0A8X6PUK3_NEPPI</name>
<proteinExistence type="predicted"/>
<evidence type="ECO:0000256" key="1">
    <source>
        <dbReference type="SAM" id="MobiDB-lite"/>
    </source>
</evidence>
<dbReference type="Proteomes" id="UP000887013">
    <property type="component" value="Unassembled WGS sequence"/>
</dbReference>
<dbReference type="EMBL" id="BMAW01120600">
    <property type="protein sequence ID" value="GFT89990.1"/>
    <property type="molecule type" value="Genomic_DNA"/>
</dbReference>